<name>A0AA88U4Y5_9TELE</name>
<comment type="caution">
    <text evidence="1">The sequence shown here is derived from an EMBL/GenBank/DDBJ whole genome shotgun (WGS) entry which is preliminary data.</text>
</comment>
<sequence length="163" mass="17840">MSTALIRTNCGARGRKGPLRAMWAWLQLLHSPCPLSRHTVPFEPTCHSIQHRIGAGPLMCAIMRIDMLVRAACVRCFPTDACLPSLFFCISSSAQQCSGLSVLAPGQGMCPQLFSVPLLLPALFILHLGDPKLPNESKTTKPNCVKRDLYAVFIAICSLRRGH</sequence>
<dbReference type="Proteomes" id="UP001187343">
    <property type="component" value="Unassembled WGS sequence"/>
</dbReference>
<accession>A0AA88U4Y5</accession>
<dbReference type="EMBL" id="JAUYZG010000003">
    <property type="protein sequence ID" value="KAK2911733.1"/>
    <property type="molecule type" value="Genomic_DNA"/>
</dbReference>
<keyword evidence="2" id="KW-1185">Reference proteome</keyword>
<dbReference type="AlphaFoldDB" id="A0AA88U4Y5"/>
<gene>
    <name evidence="1" type="ORF">Q8A67_003866</name>
</gene>
<reference evidence="1" key="1">
    <citation type="submission" date="2023-08" db="EMBL/GenBank/DDBJ databases">
        <title>Chromosome-level Genome Assembly of mud carp (Cirrhinus molitorella).</title>
        <authorList>
            <person name="Liu H."/>
        </authorList>
    </citation>
    <scope>NUCLEOTIDE SEQUENCE</scope>
    <source>
        <strain evidence="1">Prfri</strain>
        <tissue evidence="1">Muscle</tissue>
    </source>
</reference>
<evidence type="ECO:0000313" key="2">
    <source>
        <dbReference type="Proteomes" id="UP001187343"/>
    </source>
</evidence>
<evidence type="ECO:0000313" key="1">
    <source>
        <dbReference type="EMBL" id="KAK2911733.1"/>
    </source>
</evidence>
<proteinExistence type="predicted"/>
<organism evidence="1 2">
    <name type="scientific">Cirrhinus molitorella</name>
    <name type="common">mud carp</name>
    <dbReference type="NCBI Taxonomy" id="172907"/>
    <lineage>
        <taxon>Eukaryota</taxon>
        <taxon>Metazoa</taxon>
        <taxon>Chordata</taxon>
        <taxon>Craniata</taxon>
        <taxon>Vertebrata</taxon>
        <taxon>Euteleostomi</taxon>
        <taxon>Actinopterygii</taxon>
        <taxon>Neopterygii</taxon>
        <taxon>Teleostei</taxon>
        <taxon>Ostariophysi</taxon>
        <taxon>Cypriniformes</taxon>
        <taxon>Cyprinidae</taxon>
        <taxon>Labeoninae</taxon>
        <taxon>Labeonini</taxon>
        <taxon>Cirrhinus</taxon>
    </lineage>
</organism>
<protein>
    <submittedName>
        <fullName evidence="1">Uncharacterized protein</fullName>
    </submittedName>
</protein>